<evidence type="ECO:0000256" key="2">
    <source>
        <dbReference type="ARBA" id="ARBA00022475"/>
    </source>
</evidence>
<dbReference type="Proteomes" id="UP001597205">
    <property type="component" value="Unassembled WGS sequence"/>
</dbReference>
<feature type="transmembrane region" description="Helical" evidence="6">
    <location>
        <begin position="333"/>
        <end position="351"/>
    </location>
</feature>
<name>A0ABW3RPF8_9SPHI</name>
<feature type="domain" description="MacB-like periplasmic core" evidence="8">
    <location>
        <begin position="20"/>
        <end position="239"/>
    </location>
</feature>
<dbReference type="PANTHER" id="PTHR30572:SF18">
    <property type="entry name" value="ABC-TYPE MACROLIDE FAMILY EXPORT SYSTEM PERMEASE COMPONENT 2"/>
    <property type="match status" value="1"/>
</dbReference>
<organism evidence="9 10">
    <name type="scientific">Sphingobacterium daejeonense</name>
    <dbReference type="NCBI Taxonomy" id="371142"/>
    <lineage>
        <taxon>Bacteria</taxon>
        <taxon>Pseudomonadati</taxon>
        <taxon>Bacteroidota</taxon>
        <taxon>Sphingobacteriia</taxon>
        <taxon>Sphingobacteriales</taxon>
        <taxon>Sphingobacteriaceae</taxon>
        <taxon>Sphingobacterium</taxon>
    </lineage>
</organism>
<feature type="transmembrane region" description="Helical" evidence="6">
    <location>
        <begin position="715"/>
        <end position="734"/>
    </location>
</feature>
<sequence length="786" mass="88289">MIKNYFKIAFRNLKKNKGFTAINIVGLAIGMAAAMLIMLWVSSQLNFDNTYPKSDLIYSVGSMEQSDKGPDVWFSTPKPLYEVVKNDISEVKQSSRFNNAGGFLFTYDDKKIIAKKGAFVDSAFLQIFELPLLKGNPKTALVEPTDIVLTKDYAMTIFGSTDVIGKSIKVDSTEVLKVSAILDEIPSNSRFAEMNFFVPWTWMEKINFSDKNWGNSSVNLFVEVYPDANLDAVQNKFKTITQKHSDLKTENFLKQIGDNYLYNDYKNGIAVGGRIDMVKIFMIIAGFILLIACINFMNLSTAQSERRAKEVGIRKVVGANKSSLISQFLSESILLSIISGLLALVIVFLLLSPYSDLVGRKLSLPISNFYFWLSFIGFILLTGLFAGSYPAFFLSSFQPIKVLKGKFVQFQQKISPRKILVVTQFAIAVIMIISTLVIRKQIDHAQNRDAGFNKENLIYISESGDIKKNIELIKNELLSRGIATSVSRTMSPMTERWSGWNGFSWEGKDPNNIINFNRQSADDKVVETLGLRLISGRDFDLKKYPTDSMSAIINESAAKIMNLENPLGTQFVDGDDKYTIIGVIKDFIQESPFRTVTPTVIEGANMWVNTLNIKFNPKLATQDALSKTEQVFKEYNPNYPFDYQFLDEAYAKKFEETQKTGKLATIFAGLTIFISCLGLFGLAAYMAESRTKEIGVRKVLGASIFSVTKMLSKEFIVLISISCLIGFPIAYWAMNKYISDFSYRSEINWEIFVITAVLALLITVLTVSYQSIKAAMANPVDSLREE</sequence>
<feature type="transmembrane region" description="Helical" evidence="6">
    <location>
        <begin position="371"/>
        <end position="397"/>
    </location>
</feature>
<keyword evidence="10" id="KW-1185">Reference proteome</keyword>
<dbReference type="InterPro" id="IPR025857">
    <property type="entry name" value="MacB_PCD"/>
</dbReference>
<dbReference type="Pfam" id="PF02687">
    <property type="entry name" value="FtsX"/>
    <property type="match status" value="2"/>
</dbReference>
<protein>
    <submittedName>
        <fullName evidence="9">ABC transporter permease</fullName>
    </submittedName>
</protein>
<comment type="caution">
    <text evidence="9">The sequence shown here is derived from an EMBL/GenBank/DDBJ whole genome shotgun (WGS) entry which is preliminary data.</text>
</comment>
<keyword evidence="3 6" id="KW-0812">Transmembrane</keyword>
<feature type="transmembrane region" description="Helical" evidence="6">
    <location>
        <begin position="280"/>
        <end position="299"/>
    </location>
</feature>
<comment type="subcellular location">
    <subcellularLocation>
        <location evidence="1">Cell membrane</location>
        <topology evidence="1">Multi-pass membrane protein</topology>
    </subcellularLocation>
</comment>
<dbReference type="RefSeq" id="WP_380898130.1">
    <property type="nucleotide sequence ID" value="NZ_JBHTKY010000029.1"/>
</dbReference>
<feature type="transmembrane region" description="Helical" evidence="6">
    <location>
        <begin position="663"/>
        <end position="687"/>
    </location>
</feature>
<dbReference type="PANTHER" id="PTHR30572">
    <property type="entry name" value="MEMBRANE COMPONENT OF TRANSPORTER-RELATED"/>
    <property type="match status" value="1"/>
</dbReference>
<dbReference type="InterPro" id="IPR050250">
    <property type="entry name" value="Macrolide_Exporter_MacB"/>
</dbReference>
<feature type="domain" description="ABC3 transporter permease C-terminal" evidence="7">
    <location>
        <begin position="666"/>
        <end position="779"/>
    </location>
</feature>
<keyword evidence="4 6" id="KW-1133">Transmembrane helix</keyword>
<evidence type="ECO:0000256" key="4">
    <source>
        <dbReference type="ARBA" id="ARBA00022989"/>
    </source>
</evidence>
<dbReference type="EMBL" id="JBHTKY010000029">
    <property type="protein sequence ID" value="MFD1167051.1"/>
    <property type="molecule type" value="Genomic_DNA"/>
</dbReference>
<accession>A0ABW3RPF8</accession>
<evidence type="ECO:0000313" key="10">
    <source>
        <dbReference type="Proteomes" id="UP001597205"/>
    </source>
</evidence>
<evidence type="ECO:0000259" key="8">
    <source>
        <dbReference type="Pfam" id="PF12704"/>
    </source>
</evidence>
<keyword evidence="2" id="KW-1003">Cell membrane</keyword>
<evidence type="ECO:0000313" key="9">
    <source>
        <dbReference type="EMBL" id="MFD1167051.1"/>
    </source>
</evidence>
<evidence type="ECO:0000256" key="5">
    <source>
        <dbReference type="ARBA" id="ARBA00023136"/>
    </source>
</evidence>
<keyword evidence="5 6" id="KW-0472">Membrane</keyword>
<dbReference type="Pfam" id="PF12704">
    <property type="entry name" value="MacB_PCD"/>
    <property type="match status" value="1"/>
</dbReference>
<dbReference type="InterPro" id="IPR003838">
    <property type="entry name" value="ABC3_permease_C"/>
</dbReference>
<feature type="transmembrane region" description="Helical" evidence="6">
    <location>
        <begin position="749"/>
        <end position="769"/>
    </location>
</feature>
<evidence type="ECO:0000256" key="1">
    <source>
        <dbReference type="ARBA" id="ARBA00004651"/>
    </source>
</evidence>
<feature type="domain" description="ABC3 transporter permease C-terminal" evidence="7">
    <location>
        <begin position="282"/>
        <end position="398"/>
    </location>
</feature>
<feature type="transmembrane region" description="Helical" evidence="6">
    <location>
        <begin position="21"/>
        <end position="41"/>
    </location>
</feature>
<evidence type="ECO:0000256" key="6">
    <source>
        <dbReference type="SAM" id="Phobius"/>
    </source>
</evidence>
<feature type="transmembrane region" description="Helical" evidence="6">
    <location>
        <begin position="418"/>
        <end position="438"/>
    </location>
</feature>
<reference evidence="10" key="1">
    <citation type="journal article" date="2019" name="Int. J. Syst. Evol. Microbiol.">
        <title>The Global Catalogue of Microorganisms (GCM) 10K type strain sequencing project: providing services to taxonomists for standard genome sequencing and annotation.</title>
        <authorList>
            <consortium name="The Broad Institute Genomics Platform"/>
            <consortium name="The Broad Institute Genome Sequencing Center for Infectious Disease"/>
            <person name="Wu L."/>
            <person name="Ma J."/>
        </authorList>
    </citation>
    <scope>NUCLEOTIDE SEQUENCE [LARGE SCALE GENOMIC DNA]</scope>
    <source>
        <strain evidence="10">CCUG 52468</strain>
    </source>
</reference>
<gene>
    <name evidence="9" type="ORF">ACFQ2C_15690</name>
</gene>
<evidence type="ECO:0000256" key="3">
    <source>
        <dbReference type="ARBA" id="ARBA00022692"/>
    </source>
</evidence>
<proteinExistence type="predicted"/>
<evidence type="ECO:0000259" key="7">
    <source>
        <dbReference type="Pfam" id="PF02687"/>
    </source>
</evidence>